<dbReference type="InterPro" id="IPR005024">
    <property type="entry name" value="Snf7_fam"/>
</dbReference>
<evidence type="ECO:0000256" key="3">
    <source>
        <dbReference type="ARBA" id="ARBA00022630"/>
    </source>
</evidence>
<evidence type="ECO:0000313" key="9">
    <source>
        <dbReference type="Proteomes" id="UP000304947"/>
    </source>
</evidence>
<dbReference type="PANTHER" id="PTHR10961:SF46">
    <property type="entry name" value="PEROXISOMAL SARCOSINE OXIDASE"/>
    <property type="match status" value="1"/>
</dbReference>
<dbReference type="InterPro" id="IPR036188">
    <property type="entry name" value="FAD/NAD-bd_sf"/>
</dbReference>
<dbReference type="GO" id="GO:0008115">
    <property type="term" value="F:sarcosine oxidase activity"/>
    <property type="evidence" value="ECO:0007669"/>
    <property type="project" value="TreeGrafter"/>
</dbReference>
<dbReference type="Proteomes" id="UP000304947">
    <property type="component" value="Unassembled WGS sequence"/>
</dbReference>
<keyword evidence="3" id="KW-0285">Flavoprotein</keyword>
<evidence type="ECO:0000256" key="1">
    <source>
        <dbReference type="ARBA" id="ARBA00001974"/>
    </source>
</evidence>
<keyword evidence="4" id="KW-0274">FAD</keyword>
<organism evidence="8 9">
    <name type="scientific">Aureobasidium pullulans</name>
    <name type="common">Black yeast</name>
    <name type="synonym">Pullularia pullulans</name>
    <dbReference type="NCBI Taxonomy" id="5580"/>
    <lineage>
        <taxon>Eukaryota</taxon>
        <taxon>Fungi</taxon>
        <taxon>Dikarya</taxon>
        <taxon>Ascomycota</taxon>
        <taxon>Pezizomycotina</taxon>
        <taxon>Dothideomycetes</taxon>
        <taxon>Dothideomycetidae</taxon>
        <taxon>Dothideales</taxon>
        <taxon>Saccotheciaceae</taxon>
        <taxon>Aureobasidium</taxon>
    </lineage>
</organism>
<dbReference type="GO" id="GO:0016702">
    <property type="term" value="F:oxidoreductase activity, acting on single donors with incorporation of molecular oxygen, incorporation of two atoms of oxygen"/>
    <property type="evidence" value="ECO:0007669"/>
    <property type="project" value="InterPro"/>
</dbReference>
<protein>
    <submittedName>
        <fullName evidence="8">FAD dependent oxidoreductase</fullName>
    </submittedName>
</protein>
<dbReference type="InterPro" id="IPR015889">
    <property type="entry name" value="Intradiol_dOase_core"/>
</dbReference>
<gene>
    <name evidence="8" type="ORF">D6C83_06068</name>
</gene>
<evidence type="ECO:0000256" key="2">
    <source>
        <dbReference type="ARBA" id="ARBA00010989"/>
    </source>
</evidence>
<dbReference type="GO" id="GO:0005506">
    <property type="term" value="F:iron ion binding"/>
    <property type="evidence" value="ECO:0007669"/>
    <property type="project" value="InterPro"/>
</dbReference>
<name>A0A4T0CFS0_AURPU</name>
<evidence type="ECO:0000256" key="4">
    <source>
        <dbReference type="ARBA" id="ARBA00022827"/>
    </source>
</evidence>
<dbReference type="GO" id="GO:0004657">
    <property type="term" value="F:proline dehydrogenase activity"/>
    <property type="evidence" value="ECO:0007669"/>
    <property type="project" value="TreeGrafter"/>
</dbReference>
<dbReference type="GO" id="GO:0050660">
    <property type="term" value="F:flavin adenine dinucleotide binding"/>
    <property type="evidence" value="ECO:0007669"/>
    <property type="project" value="InterPro"/>
</dbReference>
<dbReference type="GO" id="GO:0007034">
    <property type="term" value="P:vacuolar transport"/>
    <property type="evidence" value="ECO:0007669"/>
    <property type="project" value="InterPro"/>
</dbReference>
<comment type="cofactor">
    <cofactor evidence="1">
        <name>FAD</name>
        <dbReference type="ChEBI" id="CHEBI:57692"/>
    </cofactor>
</comment>
<comment type="caution">
    <text evidence="8">The sequence shown here is derived from an EMBL/GenBank/DDBJ whole genome shotgun (WGS) entry which is preliminary data.</text>
</comment>
<evidence type="ECO:0000259" key="7">
    <source>
        <dbReference type="Pfam" id="PF01266"/>
    </source>
</evidence>
<dbReference type="PANTHER" id="PTHR10961">
    <property type="entry name" value="PEROXISOMAL SARCOSINE OXIDASE"/>
    <property type="match status" value="1"/>
</dbReference>
<sequence length="878" mass="97415">MVKTYQFSAALLAFGLSSLSHAHPGEHEMVDAIMKRGEHAAIVQRGLEDCFNHPKFLELQRRGQDRRWEKAQQLRRARGIHESTPFKTRRDLAALESFENVEHNMTSLGYTESTSPSVMFASYKNASCILTPEVTYGPYFVTGEYYRTNVTEDQEGIPVHLEYQYIDISTCEVATGLYLEAWQANATGVYSGVVASGNGNDADGTNLRAFEIWREWCRENDRKNGAAEVDLIAPVKVRALLLQRKVKTETHPQHVKRRPRFRRDVLFRTVIGGKSGGDQRKEHVFVRIGKSKIMAVTSQEDVPKSVLILGSGVFGLSTAYSLTQNSKFANASITLVDRSAFPAPDGASIDSSRIVRPDYADLPYARLAIEAQARWRNEWWGQQDVYHEPGLAVVVNKDESDNGNGDLGRKYMRDSMANVERCGLKPGKKSEGGEIEAMETQSDIRNIFRDNTNAAQETAVAAAAATGKGGSSVGDFGYVNWRSGWADAEKGMRVLRARVEETNRVNFLHASVSRLQFSNDAVTGCETDDGRVLTADLVVLATGAWTPALLDLRGRCSATGQILSYIKISDAEQEALGERPTLLNESSGLFIIPPVNNVLKVARHGYGYCNPVSIPHPEDPSLGKITVSLPRTHISHPGLEIPSEGKKALRSFLAAVYPSLATRPFISTRICWYTDTPRGDWLLSYHPRYRNLFVATGGSGHAYKFLPVVGDKIVDCLLGDPPAEFKDKWAWPERDLEDQVWTKDWRGGVKGEENMVAEQMMQSMKGATKLLSGMNRQMNLPALQRIAMEFERENDIMDQRQEMMDDAIDDVTGLEDEEEGEEVVNQVLDEIGIDLGQAMGETPTGLQSTTVEQGKVAQAIGGDPGDDDLQARLDSLRR</sequence>
<feature type="signal peptide" evidence="6">
    <location>
        <begin position="1"/>
        <end position="22"/>
    </location>
</feature>
<proteinExistence type="inferred from homology"/>
<dbReference type="Pfam" id="PF01266">
    <property type="entry name" value="DAO"/>
    <property type="match status" value="1"/>
</dbReference>
<dbReference type="InterPro" id="IPR006076">
    <property type="entry name" value="FAD-dep_OxRdtase"/>
</dbReference>
<evidence type="ECO:0000256" key="5">
    <source>
        <dbReference type="ARBA" id="ARBA00023002"/>
    </source>
</evidence>
<dbReference type="Gene3D" id="2.60.130.10">
    <property type="entry name" value="Aromatic compound dioxygenase"/>
    <property type="match status" value="1"/>
</dbReference>
<dbReference type="GO" id="GO:0050031">
    <property type="term" value="F:L-pipecolate oxidase activity"/>
    <property type="evidence" value="ECO:0007669"/>
    <property type="project" value="TreeGrafter"/>
</dbReference>
<comment type="similarity">
    <text evidence="2">Belongs to the MSOX/MTOX family.</text>
</comment>
<dbReference type="Gene3D" id="3.50.50.60">
    <property type="entry name" value="FAD/NAD(P)-binding domain"/>
    <property type="match status" value="1"/>
</dbReference>
<dbReference type="Gene3D" id="6.10.140.1230">
    <property type="match status" value="1"/>
</dbReference>
<dbReference type="Gene3D" id="3.30.9.10">
    <property type="entry name" value="D-Amino Acid Oxidase, subunit A, domain 2"/>
    <property type="match status" value="1"/>
</dbReference>
<dbReference type="EMBL" id="QZBU01002125">
    <property type="protein sequence ID" value="TIA43924.1"/>
    <property type="molecule type" value="Genomic_DNA"/>
</dbReference>
<dbReference type="SUPFAM" id="SSF49482">
    <property type="entry name" value="Aromatic compound dioxygenase"/>
    <property type="match status" value="1"/>
</dbReference>
<accession>A0A4T0CFS0</accession>
<dbReference type="AlphaFoldDB" id="A0A4T0CFS0"/>
<dbReference type="SUPFAM" id="SSF51905">
    <property type="entry name" value="FAD/NAD(P)-binding domain"/>
    <property type="match status" value="1"/>
</dbReference>
<reference evidence="8 9" key="1">
    <citation type="submission" date="2018-10" db="EMBL/GenBank/DDBJ databases">
        <title>Fifty Aureobasidium pullulans genomes reveal a recombining polyextremotolerant generalist.</title>
        <authorList>
            <person name="Gostincar C."/>
            <person name="Turk M."/>
            <person name="Zajc J."/>
            <person name="Gunde-Cimerman N."/>
        </authorList>
    </citation>
    <scope>NUCLEOTIDE SEQUENCE [LARGE SCALE GENOMIC DNA]</scope>
    <source>
        <strain evidence="8 9">EXF-3380</strain>
    </source>
</reference>
<keyword evidence="5" id="KW-0560">Oxidoreductase</keyword>
<dbReference type="Pfam" id="PF03357">
    <property type="entry name" value="Snf7"/>
    <property type="match status" value="1"/>
</dbReference>
<evidence type="ECO:0000256" key="6">
    <source>
        <dbReference type="SAM" id="SignalP"/>
    </source>
</evidence>
<feature type="domain" description="FAD dependent oxidoreductase" evidence="7">
    <location>
        <begin position="306"/>
        <end position="714"/>
    </location>
</feature>
<keyword evidence="6" id="KW-0732">Signal</keyword>
<feature type="chain" id="PRO_5020888816" evidence="6">
    <location>
        <begin position="23"/>
        <end position="878"/>
    </location>
</feature>
<dbReference type="InterPro" id="IPR045170">
    <property type="entry name" value="MTOX"/>
</dbReference>
<evidence type="ECO:0000313" key="8">
    <source>
        <dbReference type="EMBL" id="TIA43924.1"/>
    </source>
</evidence>